<dbReference type="InterPro" id="IPR050482">
    <property type="entry name" value="Sensor_HK_TwoCompSys"/>
</dbReference>
<keyword evidence="3" id="KW-0597">Phosphoprotein</keyword>
<evidence type="ECO:0000256" key="7">
    <source>
        <dbReference type="ARBA" id="ARBA00022840"/>
    </source>
</evidence>
<dbReference type="EC" id="2.7.13.3" evidence="2"/>
<dbReference type="OrthoDB" id="3253720at2"/>
<dbReference type="Gene3D" id="3.30.565.10">
    <property type="entry name" value="Histidine kinase-like ATPase, C-terminal domain"/>
    <property type="match status" value="1"/>
</dbReference>
<dbReference type="PANTHER" id="PTHR24421:SF10">
    <property type="entry name" value="NITRATE_NITRITE SENSOR PROTEIN NARQ"/>
    <property type="match status" value="1"/>
</dbReference>
<keyword evidence="9" id="KW-0812">Transmembrane</keyword>
<keyword evidence="4" id="KW-0808">Transferase</keyword>
<dbReference type="Pfam" id="PF07730">
    <property type="entry name" value="HisKA_3"/>
    <property type="match status" value="1"/>
</dbReference>
<feature type="transmembrane region" description="Helical" evidence="9">
    <location>
        <begin position="107"/>
        <end position="125"/>
    </location>
</feature>
<keyword evidence="9" id="KW-1133">Transmembrane helix</keyword>
<gene>
    <name evidence="11" type="ORF">AS189_02965</name>
</gene>
<reference evidence="12" key="1">
    <citation type="submission" date="2015-11" db="EMBL/GenBank/DDBJ databases">
        <authorList>
            <person name="Kumar R."/>
            <person name="Singh D."/>
            <person name="Swarnkar M.K."/>
            <person name="Singh A.K."/>
            <person name="Kumar S."/>
        </authorList>
    </citation>
    <scope>NUCLEOTIDE SEQUENCE [LARGE SCALE GENOMIC DNA]</scope>
    <source>
        <strain evidence="12">ERGS4:06</strain>
    </source>
</reference>
<dbReference type="InterPro" id="IPR036890">
    <property type="entry name" value="HATPase_C_sf"/>
</dbReference>
<dbReference type="SUPFAM" id="SSF55874">
    <property type="entry name" value="ATPase domain of HSP90 chaperone/DNA topoisomerase II/histidine kinase"/>
    <property type="match status" value="1"/>
</dbReference>
<dbReference type="EMBL" id="CP013200">
    <property type="protein sequence ID" value="ALO65639.1"/>
    <property type="molecule type" value="Genomic_DNA"/>
</dbReference>
<name>A0A0S2LWG2_9MICC</name>
<evidence type="ECO:0000256" key="2">
    <source>
        <dbReference type="ARBA" id="ARBA00012438"/>
    </source>
</evidence>
<evidence type="ECO:0000256" key="9">
    <source>
        <dbReference type="SAM" id="Phobius"/>
    </source>
</evidence>
<evidence type="ECO:0000313" key="11">
    <source>
        <dbReference type="EMBL" id="ALO65639.1"/>
    </source>
</evidence>
<keyword evidence="9" id="KW-0472">Membrane</keyword>
<dbReference type="AlphaFoldDB" id="A0A0S2LWG2"/>
<feature type="transmembrane region" description="Helical" evidence="9">
    <location>
        <begin position="67"/>
        <end position="87"/>
    </location>
</feature>
<dbReference type="InterPro" id="IPR011712">
    <property type="entry name" value="Sig_transdc_His_kin_sub3_dim/P"/>
</dbReference>
<sequence length="418" mass="45623">MTESIRPHIAKLPRIPTAWRTFKLAELLQVGSSPLSPWFAFAFAVFVTVSAFDDVRLTVLTGPGTQLPWLLISCTVAYWAVWMALAFRPQWVAVLFALQLATMLPQALVAGPLLAAFGAIAVAAYRVSLRSLAVMVGGFLVWQIIWVLFVAHLGIVQLWAYIPVTLLFTAPGLAIKLLRDRALQVARNQKAADETAARAAVDQRAELARELHDVVTHGLTMIAVQANLGKISKEELAKEHALTEIGSMARNSLDDLRRLIVAMRTDERSSEDAPAQDAGLRPSVACIDLELSFADIQKQLTGLGCPTRITTSGDLDQTPNGIRPTVLRILQESATNIVKHSGKGARCEISMNVAHDHLELVIRNRMTPGNPRLPVSGTGLAGLRERASRLGGTLESGTDGGWWRVHAILPFKDRQTLH</sequence>
<feature type="transmembrane region" description="Helical" evidence="9">
    <location>
        <begin position="35"/>
        <end position="55"/>
    </location>
</feature>
<dbReference type="Proteomes" id="UP000059574">
    <property type="component" value="Chromosome"/>
</dbReference>
<keyword evidence="6" id="KW-0418">Kinase</keyword>
<accession>A0A0S2LWG2</accession>
<proteinExistence type="predicted"/>
<keyword evidence="5" id="KW-0547">Nucleotide-binding</keyword>
<reference evidence="11 12" key="2">
    <citation type="journal article" date="2016" name="J. Biotechnol.">
        <title>Complete genome sequence of Arthrobacter alpinus ERGS4:06, a yellow pigmented bacterium tolerant to cold and radiations isolated from Sikkim Himalaya.</title>
        <authorList>
            <person name="Kumar R."/>
            <person name="Singh D."/>
            <person name="Swarnkar M.K."/>
            <person name="Singh A.K."/>
            <person name="Kumar S."/>
        </authorList>
    </citation>
    <scope>NUCLEOTIDE SEQUENCE [LARGE SCALE GENOMIC DNA]</scope>
    <source>
        <strain evidence="11 12">ERGS4:06</strain>
    </source>
</reference>
<dbReference type="GO" id="GO:0005524">
    <property type="term" value="F:ATP binding"/>
    <property type="evidence" value="ECO:0007669"/>
    <property type="project" value="UniProtKB-KW"/>
</dbReference>
<dbReference type="PANTHER" id="PTHR24421">
    <property type="entry name" value="NITRATE/NITRITE SENSOR PROTEIN NARX-RELATED"/>
    <property type="match status" value="1"/>
</dbReference>
<organism evidence="11 12">
    <name type="scientific">Arthrobacter alpinus</name>
    <dbReference type="NCBI Taxonomy" id="656366"/>
    <lineage>
        <taxon>Bacteria</taxon>
        <taxon>Bacillati</taxon>
        <taxon>Actinomycetota</taxon>
        <taxon>Actinomycetes</taxon>
        <taxon>Micrococcales</taxon>
        <taxon>Micrococcaceae</taxon>
        <taxon>Arthrobacter</taxon>
    </lineage>
</organism>
<evidence type="ECO:0000256" key="8">
    <source>
        <dbReference type="ARBA" id="ARBA00023012"/>
    </source>
</evidence>
<evidence type="ECO:0000256" key="3">
    <source>
        <dbReference type="ARBA" id="ARBA00022553"/>
    </source>
</evidence>
<keyword evidence="8" id="KW-0902">Two-component regulatory system</keyword>
<evidence type="ECO:0000256" key="1">
    <source>
        <dbReference type="ARBA" id="ARBA00000085"/>
    </source>
</evidence>
<dbReference type="GO" id="GO:0000155">
    <property type="term" value="F:phosphorelay sensor kinase activity"/>
    <property type="evidence" value="ECO:0007669"/>
    <property type="project" value="InterPro"/>
</dbReference>
<dbReference type="Gene3D" id="1.20.5.1930">
    <property type="match status" value="1"/>
</dbReference>
<evidence type="ECO:0000313" key="12">
    <source>
        <dbReference type="Proteomes" id="UP000059574"/>
    </source>
</evidence>
<protein>
    <recommendedName>
        <fullName evidence="2">histidine kinase</fullName>
        <ecNumber evidence="2">2.7.13.3</ecNumber>
    </recommendedName>
</protein>
<feature type="domain" description="Signal transduction histidine kinase subgroup 3 dimerisation and phosphoacceptor" evidence="10">
    <location>
        <begin position="204"/>
        <end position="266"/>
    </location>
</feature>
<dbReference type="GO" id="GO:0046983">
    <property type="term" value="F:protein dimerization activity"/>
    <property type="evidence" value="ECO:0007669"/>
    <property type="project" value="InterPro"/>
</dbReference>
<feature type="transmembrane region" description="Helical" evidence="9">
    <location>
        <begin position="132"/>
        <end position="152"/>
    </location>
</feature>
<dbReference type="RefSeq" id="WP_062286263.1">
    <property type="nucleotide sequence ID" value="NZ_CP013200.1"/>
</dbReference>
<keyword evidence="7" id="KW-0067">ATP-binding</keyword>
<evidence type="ECO:0000259" key="10">
    <source>
        <dbReference type="Pfam" id="PF07730"/>
    </source>
</evidence>
<evidence type="ECO:0000256" key="5">
    <source>
        <dbReference type="ARBA" id="ARBA00022741"/>
    </source>
</evidence>
<comment type="catalytic activity">
    <reaction evidence="1">
        <text>ATP + protein L-histidine = ADP + protein N-phospho-L-histidine.</text>
        <dbReference type="EC" id="2.7.13.3"/>
    </reaction>
</comment>
<feature type="transmembrane region" description="Helical" evidence="9">
    <location>
        <begin position="158"/>
        <end position="178"/>
    </location>
</feature>
<dbReference type="CDD" id="cd16917">
    <property type="entry name" value="HATPase_UhpB-NarQ-NarX-like"/>
    <property type="match status" value="1"/>
</dbReference>
<evidence type="ECO:0000256" key="4">
    <source>
        <dbReference type="ARBA" id="ARBA00022679"/>
    </source>
</evidence>
<evidence type="ECO:0000256" key="6">
    <source>
        <dbReference type="ARBA" id="ARBA00022777"/>
    </source>
</evidence>
<dbReference type="GO" id="GO:0016020">
    <property type="term" value="C:membrane"/>
    <property type="evidence" value="ECO:0007669"/>
    <property type="project" value="InterPro"/>
</dbReference>